<proteinExistence type="predicted"/>
<protein>
    <submittedName>
        <fullName evidence="1">PIG-L family deacetylase</fullName>
    </submittedName>
</protein>
<dbReference type="Gene3D" id="3.40.50.10320">
    <property type="entry name" value="LmbE-like"/>
    <property type="match status" value="1"/>
</dbReference>
<dbReference type="Proteomes" id="UP001225316">
    <property type="component" value="Unassembled WGS sequence"/>
</dbReference>
<dbReference type="PANTHER" id="PTHR12993:SF11">
    <property type="entry name" value="N-ACETYLGLUCOSAMINYL-PHOSPHATIDYLINOSITOL DE-N-ACETYLASE"/>
    <property type="match status" value="1"/>
</dbReference>
<comment type="caution">
    <text evidence="1">The sequence shown here is derived from an EMBL/GenBank/DDBJ whole genome shotgun (WGS) entry which is preliminary data.</text>
</comment>
<gene>
    <name evidence="1" type="ORF">QEH52_03200</name>
</gene>
<dbReference type="EMBL" id="JARXHW010000004">
    <property type="protein sequence ID" value="MDQ8206499.1"/>
    <property type="molecule type" value="Genomic_DNA"/>
</dbReference>
<evidence type="ECO:0000313" key="2">
    <source>
        <dbReference type="Proteomes" id="UP001225316"/>
    </source>
</evidence>
<dbReference type="SUPFAM" id="SSF102588">
    <property type="entry name" value="LmbE-like"/>
    <property type="match status" value="1"/>
</dbReference>
<dbReference type="PANTHER" id="PTHR12993">
    <property type="entry name" value="N-ACETYLGLUCOSAMINYL-PHOSPHATIDYLINOSITOL DE-N-ACETYLASE-RELATED"/>
    <property type="match status" value="1"/>
</dbReference>
<dbReference type="InterPro" id="IPR003737">
    <property type="entry name" value="GlcNAc_PI_deacetylase-related"/>
</dbReference>
<dbReference type="InterPro" id="IPR024078">
    <property type="entry name" value="LmbE-like_dom_sf"/>
</dbReference>
<sequence length="241" mass="25757">MKQHAAPLKLLAIGAHPDDLEFGMGAVLLKEYAQGTEISMVVTSKGEAGSAGTPRIREAETRAAAELLGAAERLTFLDFGGDGLQSATPENALQLARIIREFRPDIVCAPSLSTNQHPDHCAVGNATRNACRLARYGGLQALAGLSPHAVGSLWFYSITAQEEQPLSAATLVDVSEMAEAWQQLMACHASQVSQRAYIELQLTRAQQLGAMAGCPYAIALWPNDPPVVQSLAQLHRTARAF</sequence>
<keyword evidence="2" id="KW-1185">Reference proteome</keyword>
<accession>A0ABU1ATE5</accession>
<reference evidence="1 2" key="1">
    <citation type="submission" date="2023-04" db="EMBL/GenBank/DDBJ databases">
        <title>A novel bacteria isolated from coastal sediment.</title>
        <authorList>
            <person name="Liu X.-J."/>
            <person name="Du Z.-J."/>
        </authorList>
    </citation>
    <scope>NUCLEOTIDE SEQUENCE [LARGE SCALE GENOMIC DNA]</scope>
    <source>
        <strain evidence="1 2">SDUM461003</strain>
    </source>
</reference>
<evidence type="ECO:0000313" key="1">
    <source>
        <dbReference type="EMBL" id="MDQ8206499.1"/>
    </source>
</evidence>
<dbReference type="RefSeq" id="WP_308948579.1">
    <property type="nucleotide sequence ID" value="NZ_JARXHW010000004.1"/>
</dbReference>
<name>A0ABU1ATE5_9BACT</name>
<organism evidence="1 2">
    <name type="scientific">Thalassobacterium maritimum</name>
    <dbReference type="NCBI Taxonomy" id="3041265"/>
    <lineage>
        <taxon>Bacteria</taxon>
        <taxon>Pseudomonadati</taxon>
        <taxon>Verrucomicrobiota</taxon>
        <taxon>Opitutia</taxon>
        <taxon>Puniceicoccales</taxon>
        <taxon>Coraliomargaritaceae</taxon>
        <taxon>Thalassobacterium</taxon>
    </lineage>
</organism>
<dbReference type="Pfam" id="PF02585">
    <property type="entry name" value="PIG-L"/>
    <property type="match status" value="1"/>
</dbReference>